<feature type="region of interest" description="Disordered" evidence="3">
    <location>
        <begin position="105"/>
        <end position="230"/>
    </location>
</feature>
<feature type="compositionally biased region" description="Pro residues" evidence="3">
    <location>
        <begin position="560"/>
        <end position="569"/>
    </location>
</feature>
<dbReference type="InterPro" id="IPR026502">
    <property type="entry name" value="SLBP1/SLBP2"/>
</dbReference>
<feature type="region of interest" description="Disordered" evidence="3">
    <location>
        <begin position="531"/>
        <end position="576"/>
    </location>
</feature>
<gene>
    <name evidence="5" type="ORF">EGYM00163_LOCUS43563</name>
</gene>
<evidence type="ECO:0000256" key="2">
    <source>
        <dbReference type="ARBA" id="ARBA00022884"/>
    </source>
</evidence>
<sequence length="658" mass="72489">MALEIDPHRIEQRQKQIDFGLATTGYANYVAMLKCNKDKVKPIPIPNIYIKCSKRSWDGQIRHWRRLLHRWDFVTPESLEDGNFNFKDPCEGVNVEYTDHDTEFDFSTLPEPKALPSRSAQRAATPLSAEHSRSLSPDSDPISPRRLRRSASDDPGSVYSPHLFSTSYDPHAPEDNLQHRHKKQQHSHYQQHQQHYQHHAAQKKQHQQHEPQNHQQHEQHYHHQHLQQHLQFQQPYPALQPMAHMVPPAPVPPPQIPLQTPQFANPYGFPGLTPWPFGFMPPGYPPFAPPMFVPPDGDAVAGELLLMVQQESSAREQIVAAEASEIKQRICAQYMSALEEASRQARIAAAAQKGLERARKSQMPTPTDGPWVQQIMTGTRMSPEATLAMLMGEEASATGHSEAELEGLLPPSLSEGPFGGRSPPPEATHLATRGFTSLANLDEAEDREKPAGVAEGARRKESPFDAPTPFRTPLQRLSQHQFTPTPASSSSSPGITPSPPDRLGLNVGQSPLGASPCFGASPCTTLTFAELASPHPSQGKEQVPPVMTPGVDPSLHPWPASSPSPPPSRDPFFCAPIAGKQLPSSSYFRSASQPSLSLSVPAREMCNAQHPFGKHSMTPPVSPSNTCTAEEDAELELEMSKSLSDTLATLATQDTEGQ</sequence>
<feature type="compositionally biased region" description="Basic residues" evidence="3">
    <location>
        <begin position="195"/>
        <end position="206"/>
    </location>
</feature>
<feature type="compositionally biased region" description="Basic and acidic residues" evidence="3">
    <location>
        <begin position="446"/>
        <end position="463"/>
    </location>
</feature>
<feature type="compositionally biased region" description="Low complexity" evidence="3">
    <location>
        <begin position="483"/>
        <end position="495"/>
    </location>
</feature>
<name>A0A7S4GCB2_9EUGL</name>
<accession>A0A7S4GCB2</accession>
<dbReference type="GO" id="GO:0003729">
    <property type="term" value="F:mRNA binding"/>
    <property type="evidence" value="ECO:0007669"/>
    <property type="project" value="InterPro"/>
</dbReference>
<dbReference type="GO" id="GO:0006398">
    <property type="term" value="P:mRNA 3'-end processing by stem-loop binding and cleavage"/>
    <property type="evidence" value="ECO:0007669"/>
    <property type="project" value="TreeGrafter"/>
</dbReference>
<keyword evidence="2" id="KW-0694">RNA-binding</keyword>
<dbReference type="GO" id="GO:0005737">
    <property type="term" value="C:cytoplasm"/>
    <property type="evidence" value="ECO:0007669"/>
    <property type="project" value="TreeGrafter"/>
</dbReference>
<feature type="domain" description="Histone RNA hairpin-binding protein RNA-binding" evidence="4">
    <location>
        <begin position="6"/>
        <end position="72"/>
    </location>
</feature>
<dbReference type="InterPro" id="IPR038294">
    <property type="entry name" value="SLBP_RNA_bind_sf"/>
</dbReference>
<dbReference type="GO" id="GO:0051028">
    <property type="term" value="P:mRNA transport"/>
    <property type="evidence" value="ECO:0007669"/>
    <property type="project" value="TreeGrafter"/>
</dbReference>
<dbReference type="PANTHER" id="PTHR17408:SF0">
    <property type="entry name" value="HISTONE RNA HAIRPIN-BINDING PROTEIN"/>
    <property type="match status" value="1"/>
</dbReference>
<feature type="compositionally biased region" description="Low complexity" evidence="3">
    <location>
        <begin position="406"/>
        <end position="416"/>
    </location>
</feature>
<feature type="region of interest" description="Disordered" evidence="3">
    <location>
        <begin position="395"/>
        <end position="511"/>
    </location>
</feature>
<feature type="region of interest" description="Disordered" evidence="3">
    <location>
        <begin position="609"/>
        <end position="631"/>
    </location>
</feature>
<organism evidence="5">
    <name type="scientific">Eutreptiella gymnastica</name>
    <dbReference type="NCBI Taxonomy" id="73025"/>
    <lineage>
        <taxon>Eukaryota</taxon>
        <taxon>Discoba</taxon>
        <taxon>Euglenozoa</taxon>
        <taxon>Euglenida</taxon>
        <taxon>Spirocuta</taxon>
        <taxon>Euglenophyceae</taxon>
        <taxon>Eutreptiales</taxon>
        <taxon>Eutreptiaceae</taxon>
        <taxon>Eutreptiella</taxon>
    </lineage>
</organism>
<dbReference type="PANTHER" id="PTHR17408">
    <property type="entry name" value="HISTONE RNA HAIRPIN-BINDING PROTEIN"/>
    <property type="match status" value="1"/>
</dbReference>
<feature type="compositionally biased region" description="Basic and acidic residues" evidence="3">
    <location>
        <begin position="207"/>
        <end position="221"/>
    </location>
</feature>
<dbReference type="GO" id="GO:0071207">
    <property type="term" value="F:histone pre-mRNA stem-loop binding"/>
    <property type="evidence" value="ECO:0007669"/>
    <property type="project" value="TreeGrafter"/>
</dbReference>
<dbReference type="EMBL" id="HBJA01126485">
    <property type="protein sequence ID" value="CAE0832279.1"/>
    <property type="molecule type" value="Transcribed_RNA"/>
</dbReference>
<dbReference type="GO" id="GO:0071204">
    <property type="term" value="C:histone pre-mRNA 3'end processing complex"/>
    <property type="evidence" value="ECO:0007669"/>
    <property type="project" value="TreeGrafter"/>
</dbReference>
<protein>
    <recommendedName>
        <fullName evidence="4">Histone RNA hairpin-binding protein RNA-binding domain-containing protein</fullName>
    </recommendedName>
</protein>
<evidence type="ECO:0000259" key="4">
    <source>
        <dbReference type="Pfam" id="PF15247"/>
    </source>
</evidence>
<dbReference type="Pfam" id="PF15247">
    <property type="entry name" value="SLBP_RNA_bind"/>
    <property type="match status" value="1"/>
</dbReference>
<dbReference type="InterPro" id="IPR029344">
    <property type="entry name" value="SLBP_RNA_bind"/>
</dbReference>
<evidence type="ECO:0000256" key="1">
    <source>
        <dbReference type="ARBA" id="ARBA00006151"/>
    </source>
</evidence>
<reference evidence="5" key="1">
    <citation type="submission" date="2021-01" db="EMBL/GenBank/DDBJ databases">
        <authorList>
            <person name="Corre E."/>
            <person name="Pelletier E."/>
            <person name="Niang G."/>
            <person name="Scheremetjew M."/>
            <person name="Finn R."/>
            <person name="Kale V."/>
            <person name="Holt S."/>
            <person name="Cochrane G."/>
            <person name="Meng A."/>
            <person name="Brown T."/>
            <person name="Cohen L."/>
        </authorList>
    </citation>
    <scope>NUCLEOTIDE SEQUENCE</scope>
    <source>
        <strain evidence="5">CCMP1594</strain>
    </source>
</reference>
<proteinExistence type="inferred from homology"/>
<dbReference type="AlphaFoldDB" id="A0A7S4GCB2"/>
<evidence type="ECO:0000256" key="3">
    <source>
        <dbReference type="SAM" id="MobiDB-lite"/>
    </source>
</evidence>
<dbReference type="Gene3D" id="1.10.8.1120">
    <property type="entry name" value="Histone RNA hairpin-binding protein RNA-binding domain"/>
    <property type="match status" value="1"/>
</dbReference>
<comment type="similarity">
    <text evidence="1">Belongs to the SLBP family.</text>
</comment>
<evidence type="ECO:0000313" key="5">
    <source>
        <dbReference type="EMBL" id="CAE0832279.1"/>
    </source>
</evidence>